<feature type="transmembrane region" description="Helical" evidence="5">
    <location>
        <begin position="838"/>
        <end position="858"/>
    </location>
</feature>
<feature type="transmembrane region" description="Helical" evidence="5">
    <location>
        <begin position="990"/>
        <end position="1007"/>
    </location>
</feature>
<dbReference type="Gene3D" id="1.10.287.70">
    <property type="match status" value="2"/>
</dbReference>
<comment type="subcellular location">
    <subcellularLocation>
        <location evidence="1">Membrane</location>
        <topology evidence="1">Multi-pass membrane protein</topology>
    </subcellularLocation>
</comment>
<evidence type="ECO:0000256" key="4">
    <source>
        <dbReference type="ARBA" id="ARBA00023136"/>
    </source>
</evidence>
<evidence type="ECO:0000256" key="3">
    <source>
        <dbReference type="ARBA" id="ARBA00022989"/>
    </source>
</evidence>
<dbReference type="EMBL" id="CAJNOR010003771">
    <property type="protein sequence ID" value="CAF1446090.1"/>
    <property type="molecule type" value="Genomic_DNA"/>
</dbReference>
<feature type="transmembrane region" description="Helical" evidence="5">
    <location>
        <begin position="34"/>
        <end position="59"/>
    </location>
</feature>
<evidence type="ECO:0000256" key="2">
    <source>
        <dbReference type="ARBA" id="ARBA00022692"/>
    </source>
</evidence>
<dbReference type="GO" id="GO:0022832">
    <property type="term" value="F:voltage-gated channel activity"/>
    <property type="evidence" value="ECO:0007669"/>
    <property type="project" value="InterPro"/>
</dbReference>
<evidence type="ECO:0000313" key="7">
    <source>
        <dbReference type="EMBL" id="CAF1446090.1"/>
    </source>
</evidence>
<dbReference type="Gene3D" id="1.20.120.350">
    <property type="entry name" value="Voltage-gated potassium channels. Chain C"/>
    <property type="match status" value="1"/>
</dbReference>
<feature type="transmembrane region" description="Helical" evidence="5">
    <location>
        <begin position="691"/>
        <end position="714"/>
    </location>
</feature>
<feature type="transmembrane region" description="Helical" evidence="5">
    <location>
        <begin position="1050"/>
        <end position="1072"/>
    </location>
</feature>
<feature type="transmembrane region" description="Helical" evidence="5">
    <location>
        <begin position="911"/>
        <end position="931"/>
    </location>
</feature>
<feature type="domain" description="Ion transport" evidence="6">
    <location>
        <begin position="837"/>
        <end position="1115"/>
    </location>
</feature>
<evidence type="ECO:0000256" key="5">
    <source>
        <dbReference type="SAM" id="Phobius"/>
    </source>
</evidence>
<feature type="domain" description="Ion transport" evidence="6">
    <location>
        <begin position="586"/>
        <end position="717"/>
    </location>
</feature>
<evidence type="ECO:0000313" key="8">
    <source>
        <dbReference type="Proteomes" id="UP000663828"/>
    </source>
</evidence>
<dbReference type="Pfam" id="PF00520">
    <property type="entry name" value="Ion_trans"/>
    <property type="match status" value="2"/>
</dbReference>
<evidence type="ECO:0000256" key="1">
    <source>
        <dbReference type="ARBA" id="ARBA00004141"/>
    </source>
</evidence>
<dbReference type="SUPFAM" id="SSF81324">
    <property type="entry name" value="Voltage-gated potassium channels"/>
    <property type="match status" value="2"/>
</dbReference>
<keyword evidence="3 5" id="KW-1133">Transmembrane helix</keyword>
<keyword evidence="2 5" id="KW-0812">Transmembrane</keyword>
<dbReference type="GO" id="GO:0019722">
    <property type="term" value="P:calcium-mediated signaling"/>
    <property type="evidence" value="ECO:0007669"/>
    <property type="project" value="TreeGrafter"/>
</dbReference>
<proteinExistence type="predicted"/>
<comment type="caution">
    <text evidence="7">The sequence shown here is derived from an EMBL/GenBank/DDBJ whole genome shotgun (WGS) entry which is preliminary data.</text>
</comment>
<feature type="transmembrane region" description="Helical" evidence="5">
    <location>
        <begin position="1084"/>
        <end position="1105"/>
    </location>
</feature>
<dbReference type="GO" id="GO:0075509">
    <property type="term" value="P:endocytosis involved in viral entry into host cell"/>
    <property type="evidence" value="ECO:0007669"/>
    <property type="project" value="TreeGrafter"/>
</dbReference>
<feature type="transmembrane region" description="Helical" evidence="5">
    <location>
        <begin position="618"/>
        <end position="642"/>
    </location>
</feature>
<protein>
    <recommendedName>
        <fullName evidence="6">Ion transport domain-containing protein</fullName>
    </recommendedName>
</protein>
<feature type="transmembrane region" description="Helical" evidence="5">
    <location>
        <begin position="870"/>
        <end position="890"/>
    </location>
</feature>
<gene>
    <name evidence="7" type="ORF">XAT740_LOCUS36598</name>
</gene>
<dbReference type="AlphaFoldDB" id="A0A815P8Y2"/>
<feature type="transmembrane region" description="Helical" evidence="5">
    <location>
        <begin position="951"/>
        <end position="970"/>
    </location>
</feature>
<name>A0A815P8Y2_ADIRI</name>
<dbReference type="PANTHER" id="PTHR46768">
    <property type="entry name" value="TWO PORE CALCIUM CHANNEL PROTEIN 2"/>
    <property type="match status" value="1"/>
</dbReference>
<accession>A0A815P8Y2</accession>
<dbReference type="InterPro" id="IPR005821">
    <property type="entry name" value="Ion_trans_dom"/>
</dbReference>
<evidence type="ECO:0000259" key="6">
    <source>
        <dbReference type="Pfam" id="PF00520"/>
    </source>
</evidence>
<keyword evidence="4 5" id="KW-0472">Membrane</keyword>
<dbReference type="GO" id="GO:0015280">
    <property type="term" value="F:ligand-gated sodium channel activity"/>
    <property type="evidence" value="ECO:0007669"/>
    <property type="project" value="TreeGrafter"/>
</dbReference>
<feature type="transmembrane region" description="Helical" evidence="5">
    <location>
        <begin position="564"/>
        <end position="585"/>
    </location>
</feature>
<dbReference type="Proteomes" id="UP000663828">
    <property type="component" value="Unassembled WGS sequence"/>
</dbReference>
<sequence length="1166" mass="135763">MFAVQRYILRIRRYFLRYQLLFHKRPKLRQILRILLILIAGFLIINIINGVLFTTILFFQEDIREPDYDLDTRPYYKTIELKKRFDSSGNYLIVQNFVQYQSNLTKNAHLLALNLHTNIQNLHSLLNHTKVWDGPISLSLYIKGARASDDIDYASIWLRCNRRLFKVLNVHLIMSAKAYERSISNQHNTHSVKYAVSCQNIKYINHSDETDSTLYPSNLLRNVARAGTTPTTVQYILTLDIDIYPAPDLFHHLVSFYTQTKSTEDFNRTLYVIPSFEIHLDAVKNSAPLPQNKNELILLWNDHQLQPFQADVCPTCQFLTNYQAWKQEASNDKIVPLFRPHYAQPWQPYYVGPKDAPTYDARFKAHAHARISQCCESYVAGYDFVVLNNIYLYRLGFLDKSQLPNTELIDDDTSMLLFDQFREDLAKHYVNSTRKYMDSEETMNSSQTNLMIRVPSQTFKDRLKKCLGLPKTIHGDYTDNEQCVWPSNILLCATVFLEDAVNYQSISHKVTRNYLSIYRWFASPLIKKLHQIILWMNLCLALFEPPSSFSITSDVRDQPNRIVFPYYGLLAVEGLTLLWFLAYICTKFRLRRIFRPIFMIESSQLMKKVFKAVHQQSLTIIACITLTFIHILFFAVMAMYLFPKSDIRPDSQNTTYFDTLHNSIFELLVLYSTANNPDIMMPAYSDRRLNSLFFIVFVIIGIYWLQNIITAVVYRAFRGYFLNAIINSLLRRRTAVQGSFEILKKRVLSNGSIETKDTIPISLVQAVLESVSITKWHFDLINHNLNELQNVNEAINLEQYCNIMRLLDLNPRLAPDVQIQRLNENLLDRLKAVGRSKAFDLIGTIFAILSVLLVTIEVGHRHLNTNYRDVVTYLVPLVYVNLSFMIYFVLEILIKAWAYGPSHFFRSSTIHVLEATVALSCLILQAVYMSLYKTPLVSLVYTDSIQQERSVFTLWAAIKTCNMLFIYRLIRFLPASKNIRIIVGTVLDEVRNGGAFFGVLFSCYYAYSLLGMELFGGAVGELYKRSNISNQTVCGSYQQLEYWPNGFDDFYSSIVTLYHIMVVNQWFVFVNGFREATNSKWSELYFIFWYLFVTNIGLNICLALSGDIHDAKKKRADQQEELIVSNMYDIYRADIKEPSSDQIVQRLNQHPYINFLDYTSDRFIYT</sequence>
<dbReference type="GO" id="GO:0005765">
    <property type="term" value="C:lysosomal membrane"/>
    <property type="evidence" value="ECO:0007669"/>
    <property type="project" value="InterPro"/>
</dbReference>
<keyword evidence="8" id="KW-1185">Reference proteome</keyword>
<dbReference type="InterPro" id="IPR028798">
    <property type="entry name" value="TPC2"/>
</dbReference>
<dbReference type="Pfam" id="PF13896">
    <property type="entry name" value="Glyco_transf_49"/>
    <property type="match status" value="1"/>
</dbReference>
<organism evidence="7 8">
    <name type="scientific">Adineta ricciae</name>
    <name type="common">Rotifer</name>
    <dbReference type="NCBI Taxonomy" id="249248"/>
    <lineage>
        <taxon>Eukaryota</taxon>
        <taxon>Metazoa</taxon>
        <taxon>Spiralia</taxon>
        <taxon>Gnathifera</taxon>
        <taxon>Rotifera</taxon>
        <taxon>Eurotatoria</taxon>
        <taxon>Bdelloidea</taxon>
        <taxon>Adinetida</taxon>
        <taxon>Adinetidae</taxon>
        <taxon>Adineta</taxon>
    </lineage>
</organism>
<dbReference type="InterPro" id="IPR027359">
    <property type="entry name" value="Volt_channel_dom_sf"/>
</dbReference>
<dbReference type="PANTHER" id="PTHR46768:SF1">
    <property type="entry name" value="TWO PORE CHANNEL PROTEIN 2"/>
    <property type="match status" value="1"/>
</dbReference>
<reference evidence="7" key="1">
    <citation type="submission" date="2021-02" db="EMBL/GenBank/DDBJ databases">
        <authorList>
            <person name="Nowell W R."/>
        </authorList>
    </citation>
    <scope>NUCLEOTIDE SEQUENCE</scope>
</reference>
<dbReference type="GO" id="GO:0097682">
    <property type="term" value="F:intracellularly phosphatidylinositol-3,5-bisphosphate-gated monatomic cation channel activity"/>
    <property type="evidence" value="ECO:0007669"/>
    <property type="project" value="TreeGrafter"/>
</dbReference>